<dbReference type="GO" id="GO:0015562">
    <property type="term" value="F:efflux transmembrane transporter activity"/>
    <property type="evidence" value="ECO:0007669"/>
    <property type="project" value="InterPro"/>
</dbReference>
<evidence type="ECO:0000256" key="8">
    <source>
        <dbReference type="SAM" id="MobiDB-lite"/>
    </source>
</evidence>
<keyword evidence="6" id="KW-0472">Membrane</keyword>
<dbReference type="Pfam" id="PF02321">
    <property type="entry name" value="OEP"/>
    <property type="match status" value="2"/>
</dbReference>
<gene>
    <name evidence="9" type="ordered locus">Cag_0986</name>
</gene>
<dbReference type="GO" id="GO:1990281">
    <property type="term" value="C:efflux pump complex"/>
    <property type="evidence" value="ECO:0007669"/>
    <property type="project" value="TreeGrafter"/>
</dbReference>
<dbReference type="PANTHER" id="PTHR30026:SF20">
    <property type="entry name" value="OUTER MEMBRANE PROTEIN TOLC"/>
    <property type="match status" value="1"/>
</dbReference>
<feature type="compositionally biased region" description="Polar residues" evidence="8">
    <location>
        <begin position="291"/>
        <end position="300"/>
    </location>
</feature>
<sequence>MKHLRTWINQRKRTFYNISSTLAFLLTPLPALTLMAVSLQVYAGENATPTRLTLEQCITIALERATPLKKADNNLTLQGTDVLQRYGSFLPRLTLSAGYTPVQQQKSYTTLSGTMPPTLLTTESDALSMQLTTSLNLFNGFGDMAALQAGLNRRDAARLSVARARETVVYDVTQAYYQALLDRELLLIARENLQASRDQLTLTERQYQAGLKSLIDREQQAAETADSQLRVMKAESRAEQSLLELLRRLQLDPLTSLELQTAADVVNGDAPYTLAADELIARAREQRNDLKSQQAQSKANRWQEREAAAQRYPSLDLNLTASTSATGDVEQRIAGIEKKYSYPPLSDQLGNATSYSVTLSMNWVLFDGFRSRYSLQSAHLNYLNQQLDVEDAKRNLAIDVRKAIAEYDAARQQISAARVSLQAASAAFNGIKRKYELGAATFVELSSARAALFNARSSLSQATYSLALQKNILDYVSGSTSFSK</sequence>
<dbReference type="EMBL" id="CP000108">
    <property type="protein sequence ID" value="ABB28249.1"/>
    <property type="molecule type" value="Genomic_DNA"/>
</dbReference>
<dbReference type="eggNOG" id="COG1538">
    <property type="taxonomic scope" value="Bacteria"/>
</dbReference>
<reference evidence="9" key="1">
    <citation type="submission" date="2005-08" db="EMBL/GenBank/DDBJ databases">
        <title>Complete sequence of Chlorobium chlorochromatii CaD3.</title>
        <authorList>
            <person name="Copeland A."/>
            <person name="Lucas S."/>
            <person name="Lapidus A."/>
            <person name="Barry K."/>
            <person name="Detter J.C."/>
            <person name="Glavina T."/>
            <person name="Hammon N."/>
            <person name="Israni S."/>
            <person name="Pitluck S."/>
            <person name="Bryant D."/>
            <person name="Schmutz J."/>
            <person name="Larimer F."/>
            <person name="Land M."/>
            <person name="Kyrpides N."/>
            <person name="Ivanova N."/>
            <person name="Richardson P."/>
        </authorList>
    </citation>
    <scope>NUCLEOTIDE SEQUENCE [LARGE SCALE GENOMIC DNA]</scope>
    <source>
        <strain evidence="9">CaD3</strain>
    </source>
</reference>
<dbReference type="PANTHER" id="PTHR30026">
    <property type="entry name" value="OUTER MEMBRANE PROTEIN TOLC"/>
    <property type="match status" value="1"/>
</dbReference>
<evidence type="ECO:0000256" key="6">
    <source>
        <dbReference type="ARBA" id="ARBA00023136"/>
    </source>
</evidence>
<dbReference type="GO" id="GO:0009279">
    <property type="term" value="C:cell outer membrane"/>
    <property type="evidence" value="ECO:0007669"/>
    <property type="project" value="UniProtKB-SubCell"/>
</dbReference>
<comment type="similarity">
    <text evidence="2">Belongs to the outer membrane factor (OMF) (TC 1.B.17) family.</text>
</comment>
<dbReference type="SUPFAM" id="SSF56954">
    <property type="entry name" value="Outer membrane efflux proteins (OEP)"/>
    <property type="match status" value="1"/>
</dbReference>
<dbReference type="STRING" id="340177.Cag_0986"/>
<evidence type="ECO:0000256" key="7">
    <source>
        <dbReference type="ARBA" id="ARBA00023237"/>
    </source>
</evidence>
<evidence type="ECO:0000256" key="3">
    <source>
        <dbReference type="ARBA" id="ARBA00022448"/>
    </source>
</evidence>
<keyword evidence="7" id="KW-0998">Cell outer membrane</keyword>
<feature type="region of interest" description="Disordered" evidence="8">
    <location>
        <begin position="286"/>
        <end position="305"/>
    </location>
</feature>
<organism evidence="9">
    <name type="scientific">Chlorobium chlorochromatii (strain CaD3)</name>
    <dbReference type="NCBI Taxonomy" id="340177"/>
    <lineage>
        <taxon>Bacteria</taxon>
        <taxon>Pseudomonadati</taxon>
        <taxon>Chlorobiota</taxon>
        <taxon>Chlorobiia</taxon>
        <taxon>Chlorobiales</taxon>
        <taxon>Chlorobiaceae</taxon>
        <taxon>Chlorobium/Pelodictyon group</taxon>
        <taxon>Chlorobium</taxon>
    </lineage>
</organism>
<evidence type="ECO:0000256" key="4">
    <source>
        <dbReference type="ARBA" id="ARBA00022452"/>
    </source>
</evidence>
<dbReference type="AlphaFoldDB" id="Q3ARX6"/>
<protein>
    <submittedName>
        <fullName evidence="9">Outer membrane efflux protein, putative</fullName>
    </submittedName>
</protein>
<comment type="subcellular location">
    <subcellularLocation>
        <location evidence="1">Cell outer membrane</location>
    </subcellularLocation>
</comment>
<dbReference type="HOGENOM" id="CLU_012817_11_0_10"/>
<dbReference type="InterPro" id="IPR051906">
    <property type="entry name" value="TolC-like"/>
</dbReference>
<keyword evidence="3" id="KW-0813">Transport</keyword>
<keyword evidence="5" id="KW-0812">Transmembrane</keyword>
<dbReference type="Gene3D" id="1.20.1600.10">
    <property type="entry name" value="Outer membrane efflux proteins (OEP)"/>
    <property type="match status" value="1"/>
</dbReference>
<evidence type="ECO:0000313" key="9">
    <source>
        <dbReference type="EMBL" id="ABB28249.1"/>
    </source>
</evidence>
<dbReference type="InterPro" id="IPR003423">
    <property type="entry name" value="OMP_efflux"/>
</dbReference>
<evidence type="ECO:0000256" key="5">
    <source>
        <dbReference type="ARBA" id="ARBA00022692"/>
    </source>
</evidence>
<keyword evidence="4" id="KW-1134">Transmembrane beta strand</keyword>
<dbReference type="GO" id="GO:0015288">
    <property type="term" value="F:porin activity"/>
    <property type="evidence" value="ECO:0007669"/>
    <property type="project" value="TreeGrafter"/>
</dbReference>
<proteinExistence type="inferred from homology"/>
<evidence type="ECO:0000256" key="2">
    <source>
        <dbReference type="ARBA" id="ARBA00007613"/>
    </source>
</evidence>
<name>Q3ARX6_CHLCH</name>
<evidence type="ECO:0000256" key="1">
    <source>
        <dbReference type="ARBA" id="ARBA00004442"/>
    </source>
</evidence>
<accession>Q3ARX6</accession>
<dbReference type="KEGG" id="cch:Cag_0986"/>